<evidence type="ECO:0000256" key="6">
    <source>
        <dbReference type="ARBA" id="ARBA00022801"/>
    </source>
</evidence>
<dbReference type="OrthoDB" id="2248014at2759"/>
<keyword evidence="6" id="KW-0378">Hydrolase</keyword>
<dbReference type="EMBL" id="CAJEWN010001281">
    <property type="protein sequence ID" value="CAD2196141.1"/>
    <property type="molecule type" value="Genomic_DNA"/>
</dbReference>
<dbReference type="SUPFAM" id="SSF54001">
    <property type="entry name" value="Cysteine proteinases"/>
    <property type="match status" value="1"/>
</dbReference>
<comment type="caution">
    <text evidence="10">The sequence shown here is derived from an EMBL/GenBank/DDBJ whole genome shotgun (WGS) entry which is preliminary data.</text>
</comment>
<comment type="catalytic activity">
    <reaction evidence="1">
        <text>Thiol-dependent hydrolysis of ester, thioester, amide, peptide and isopeptide bonds formed by the C-terminal Gly of ubiquitin (a 76-residue protein attached to proteins as an intracellular targeting signal).</text>
        <dbReference type="EC" id="3.4.19.12"/>
    </reaction>
</comment>
<evidence type="ECO:0000256" key="4">
    <source>
        <dbReference type="ARBA" id="ARBA00022670"/>
    </source>
</evidence>
<dbReference type="InterPro" id="IPR050185">
    <property type="entry name" value="Ub_carboxyl-term_hydrolase"/>
</dbReference>
<dbReference type="GO" id="GO:0005634">
    <property type="term" value="C:nucleus"/>
    <property type="evidence" value="ECO:0007669"/>
    <property type="project" value="UniProtKB-SubCell"/>
</dbReference>
<dbReference type="Gene3D" id="3.90.70.10">
    <property type="entry name" value="Cysteine proteinases"/>
    <property type="match status" value="1"/>
</dbReference>
<gene>
    <name evidence="10" type="ORF">MENT_LOCUS49288</name>
</gene>
<organism evidence="10 11">
    <name type="scientific">Meloidogyne enterolobii</name>
    <name type="common">Root-knot nematode worm</name>
    <name type="synonym">Meloidogyne mayaguensis</name>
    <dbReference type="NCBI Taxonomy" id="390850"/>
    <lineage>
        <taxon>Eukaryota</taxon>
        <taxon>Metazoa</taxon>
        <taxon>Ecdysozoa</taxon>
        <taxon>Nematoda</taxon>
        <taxon>Chromadorea</taxon>
        <taxon>Rhabditida</taxon>
        <taxon>Tylenchina</taxon>
        <taxon>Tylenchomorpha</taxon>
        <taxon>Tylenchoidea</taxon>
        <taxon>Meloidogynidae</taxon>
        <taxon>Meloidogyninae</taxon>
        <taxon>Meloidogyne</taxon>
    </lineage>
</organism>
<evidence type="ECO:0000256" key="7">
    <source>
        <dbReference type="ARBA" id="ARBA00022807"/>
    </source>
</evidence>
<sequence length="318" mass="36605">MLFFTWYSSLRKLVRLDLLILPIHVIATQYYKYFYTRQILQNFTLATRSKTKSTKTTTEIPKAISSTILGDHYNGETQQASLHFHEQLLRALAEDVNQVNFPEDFFNIYLIDVSTAANDYAAKKRRNMSSSVNDMFCAVQITVLSCSCSLNQTIFEDKISLNINVTFDASNIDLLGCLARHFQTWTSNVKCHSCSKPQLPARIYFWRLPPILIIHLGRWKDGEKNERFVDFPLENLDISPYLHPNSQVNGMGLYSLYGILQHHIVDAENGHFTAKVKNIQANDWMLCNDTVVSEINAADVKTTDAFTLYYKKMDRQAF</sequence>
<dbReference type="EC" id="3.4.19.12" evidence="3"/>
<dbReference type="GO" id="GO:0016579">
    <property type="term" value="P:protein deubiquitination"/>
    <property type="evidence" value="ECO:0007669"/>
    <property type="project" value="InterPro"/>
</dbReference>
<evidence type="ECO:0000256" key="1">
    <source>
        <dbReference type="ARBA" id="ARBA00000707"/>
    </source>
</evidence>
<name>A0A6V7X9X4_MELEN</name>
<reference evidence="10 11" key="1">
    <citation type="submission" date="2020-08" db="EMBL/GenBank/DDBJ databases">
        <authorList>
            <person name="Koutsovoulos G."/>
            <person name="Danchin GJ E."/>
        </authorList>
    </citation>
    <scope>NUCLEOTIDE SEQUENCE [LARGE SCALE GENOMIC DNA]</scope>
</reference>
<dbReference type="PANTHER" id="PTHR21646:SF33">
    <property type="entry name" value="UBIQUITIN CARBOXYL-TERMINAL HYDROLASE 22"/>
    <property type="match status" value="1"/>
</dbReference>
<dbReference type="Pfam" id="PF00443">
    <property type="entry name" value="UCH"/>
    <property type="match status" value="1"/>
</dbReference>
<dbReference type="InterPro" id="IPR038765">
    <property type="entry name" value="Papain-like_cys_pep_sf"/>
</dbReference>
<evidence type="ECO:0000259" key="9">
    <source>
        <dbReference type="PROSITE" id="PS50235"/>
    </source>
</evidence>
<comment type="subcellular location">
    <subcellularLocation>
        <location evidence="2">Nucleus</location>
    </subcellularLocation>
</comment>
<evidence type="ECO:0000256" key="2">
    <source>
        <dbReference type="ARBA" id="ARBA00004123"/>
    </source>
</evidence>
<dbReference type="InterPro" id="IPR001394">
    <property type="entry name" value="Peptidase_C19_UCH"/>
</dbReference>
<dbReference type="GO" id="GO:0006508">
    <property type="term" value="P:proteolysis"/>
    <property type="evidence" value="ECO:0007669"/>
    <property type="project" value="UniProtKB-KW"/>
</dbReference>
<dbReference type="Proteomes" id="UP000580250">
    <property type="component" value="Unassembled WGS sequence"/>
</dbReference>
<evidence type="ECO:0000256" key="5">
    <source>
        <dbReference type="ARBA" id="ARBA00022786"/>
    </source>
</evidence>
<keyword evidence="8" id="KW-0539">Nucleus</keyword>
<protein>
    <recommendedName>
        <fullName evidence="3">ubiquitinyl hydrolase 1</fullName>
        <ecNumber evidence="3">3.4.19.12</ecNumber>
    </recommendedName>
</protein>
<keyword evidence="5" id="KW-0833">Ubl conjugation pathway</keyword>
<dbReference type="InterPro" id="IPR028889">
    <property type="entry name" value="USP"/>
</dbReference>
<evidence type="ECO:0000313" key="10">
    <source>
        <dbReference type="EMBL" id="CAD2196141.1"/>
    </source>
</evidence>
<keyword evidence="4" id="KW-0645">Protease</keyword>
<feature type="domain" description="USP" evidence="9">
    <location>
        <begin position="1"/>
        <end position="313"/>
    </location>
</feature>
<dbReference type="PROSITE" id="PS50235">
    <property type="entry name" value="USP_3"/>
    <property type="match status" value="1"/>
</dbReference>
<dbReference type="PANTHER" id="PTHR21646">
    <property type="entry name" value="UBIQUITIN CARBOXYL-TERMINAL HYDROLASE"/>
    <property type="match status" value="1"/>
</dbReference>
<accession>A0A6V7X9X4</accession>
<evidence type="ECO:0000256" key="3">
    <source>
        <dbReference type="ARBA" id="ARBA00012759"/>
    </source>
</evidence>
<evidence type="ECO:0000256" key="8">
    <source>
        <dbReference type="ARBA" id="ARBA00023242"/>
    </source>
</evidence>
<dbReference type="GO" id="GO:0004843">
    <property type="term" value="F:cysteine-type deubiquitinase activity"/>
    <property type="evidence" value="ECO:0007669"/>
    <property type="project" value="UniProtKB-EC"/>
</dbReference>
<dbReference type="AlphaFoldDB" id="A0A6V7X9X4"/>
<keyword evidence="7" id="KW-0788">Thiol protease</keyword>
<evidence type="ECO:0000313" key="11">
    <source>
        <dbReference type="Proteomes" id="UP000580250"/>
    </source>
</evidence>
<proteinExistence type="predicted"/>